<evidence type="ECO:0000256" key="2">
    <source>
        <dbReference type="ARBA" id="ARBA00022630"/>
    </source>
</evidence>
<keyword evidence="4" id="KW-0560">Oxidoreductase</keyword>
<dbReference type="Pfam" id="PF04275">
    <property type="entry name" value="P-mevalo_kinase"/>
    <property type="match status" value="1"/>
</dbReference>
<dbReference type="Proteomes" id="UP001430584">
    <property type="component" value="Unassembled WGS sequence"/>
</dbReference>
<dbReference type="Gene3D" id="3.40.50.300">
    <property type="entry name" value="P-loop containing nucleotide triphosphate hydrolases"/>
    <property type="match status" value="1"/>
</dbReference>
<dbReference type="InterPro" id="IPR036318">
    <property type="entry name" value="FAD-bd_PCMH-like_sf"/>
</dbReference>
<protein>
    <recommendedName>
        <fullName evidence="6">FAD-binding PCMH-type domain-containing protein</fullName>
    </recommendedName>
</protein>
<keyword evidence="2" id="KW-0285">Flavoprotein</keyword>
<dbReference type="PROSITE" id="PS00862">
    <property type="entry name" value="OX2_COVAL_FAD"/>
    <property type="match status" value="1"/>
</dbReference>
<dbReference type="Pfam" id="PF00156">
    <property type="entry name" value="Pribosyltran"/>
    <property type="match status" value="1"/>
</dbReference>
<keyword evidence="8" id="KW-1185">Reference proteome</keyword>
<keyword evidence="3" id="KW-0274">FAD</keyword>
<evidence type="ECO:0000256" key="4">
    <source>
        <dbReference type="ARBA" id="ARBA00023002"/>
    </source>
</evidence>
<sequence length="1176" mass="125122">MATLDSLKQTLRQEAAATEAASQQPLSDIQYSDSFDMLVQGPGWATYQDFIIPQLSQLLAPLFNCRDHISVLEIGPGPKSVLGHLPGHLRRKISRYTAFEPNGLFAARLEEWLCSTAETGEPTLPCLKDLADIRRIPFTLNDDNKSTSGAADDKYDIILFCHSMYGMSPKHRFIAQALSMLISHLPPQESLVIVFHRANDALHDDLDGLLCHRTATFPTSAIRIPNTNTALDTFAPFIAGFAPQPTNPDTPATLTSWRKTCRALARHEAAGHHLLFTASSTMTAFTAAASTALPILLAQVPSVPRTLKNPEARQHRPAAMLRPSSIRDVQHCVRWALRHGVPLTVVGGGHGGHCVRSGVVAVDMGALGGVRVVRAAAAAAEDAMGDGGRTEAGVADAQHLVVAGAGCTTGDIVREALKAGVAVPLGARPGVGAGLWLQGGVGHLARGRGLACDAVVGAVVVSVSDGAVLCVGRVPRECWPEGGVRPADEDEWMWAIKGAGTNFGVVVSVVFRAWKAPVWGVRNWIVPLGDGGEVERRLEEFDGVAKRLDRDCSADAFLYWDDGEMRLGVTMFESSTTEGDVIATPASSTLASALWGLEDSCKIVDSVGLFDAEMYMSGMHGGHGGGKTSSFKRCVFLSRIGSAAIASRLISAISTRPSPLCYLHLLQGGEAISDVASDATAFGCRDWDFACVITGIWPRDQDGDTEAARAAVQWVYSVAGDLLMYSSGAYGADLGPDPRDAVLAARAFGPNASRLARLKHRMDPQNVLAYACPLLPQAPAAMEQKLVILVTGESGAGKDYCADVWLSAFVAQGVTARVVSISEAVKREYAAATGADLSLLLENRAYKEHHRPALTAFYQEQARQRPQLPEEHFLDIVHAADDVDVLLITGMRDEAPVAAYSHLVPDRRLLEVYVRADAQTRLARRVYSDSNNTSTPSTPPSTPTHAPTLIFANDAAGAAAATAFASHRLLPFAHADLQRLATMVRAVPPDHLHAPGNIAFRHVLGIAQQAGGLALATSLLQTHFAGTCAWSDVDAVVCCEAGGWVYASALALRVHVPVVLVRDAGKLPPPTVAVAKPRSHISSLAAASGGEGEEEIEMERDVLPERARVVVVDDVLASGETLGAVLRLLGEAGVGPEGVVGVLVVAEFPVHRGREVLRRQGFGEVRVQSLLVFDGA</sequence>
<dbReference type="InterPro" id="IPR005919">
    <property type="entry name" value="Pmev_kin_anim"/>
</dbReference>
<dbReference type="InterPro" id="IPR016169">
    <property type="entry name" value="FAD-bd_PCMH_sub2"/>
</dbReference>
<evidence type="ECO:0000313" key="8">
    <source>
        <dbReference type="Proteomes" id="UP001430584"/>
    </source>
</evidence>
<dbReference type="EMBL" id="JAJVCZ030000012">
    <property type="protein sequence ID" value="KAL0253213.1"/>
    <property type="molecule type" value="Genomic_DNA"/>
</dbReference>
<organism evidence="7 8">
    <name type="scientific">Diplodia seriata</name>
    <dbReference type="NCBI Taxonomy" id="420778"/>
    <lineage>
        <taxon>Eukaryota</taxon>
        <taxon>Fungi</taxon>
        <taxon>Dikarya</taxon>
        <taxon>Ascomycota</taxon>
        <taxon>Pezizomycotina</taxon>
        <taxon>Dothideomycetes</taxon>
        <taxon>Dothideomycetes incertae sedis</taxon>
        <taxon>Botryosphaeriales</taxon>
        <taxon>Botryosphaeriaceae</taxon>
        <taxon>Diplodia</taxon>
    </lineage>
</organism>
<dbReference type="InterPro" id="IPR000836">
    <property type="entry name" value="PRTase_dom"/>
</dbReference>
<feature type="domain" description="FAD-binding PCMH-type" evidence="6">
    <location>
        <begin position="313"/>
        <end position="516"/>
    </location>
</feature>
<evidence type="ECO:0000259" key="6">
    <source>
        <dbReference type="PROSITE" id="PS51387"/>
    </source>
</evidence>
<dbReference type="InterPro" id="IPR006093">
    <property type="entry name" value="Oxy_OxRdtase_FAD_BS"/>
</dbReference>
<dbReference type="PANTHER" id="PTHR42973:SF25">
    <property type="entry name" value="PHOSPHOMEVALONATE KINASE"/>
    <property type="match status" value="1"/>
</dbReference>
<dbReference type="PROSITE" id="PS51387">
    <property type="entry name" value="FAD_PCMH"/>
    <property type="match status" value="1"/>
</dbReference>
<dbReference type="SUPFAM" id="SSF56176">
    <property type="entry name" value="FAD-binding/transporter-associated domain-like"/>
    <property type="match status" value="1"/>
</dbReference>
<dbReference type="PANTHER" id="PTHR42973">
    <property type="entry name" value="BINDING OXIDOREDUCTASE, PUTATIVE (AFU_ORTHOLOGUE AFUA_1G17690)-RELATED"/>
    <property type="match status" value="1"/>
</dbReference>
<dbReference type="InterPro" id="IPR029063">
    <property type="entry name" value="SAM-dependent_MTases_sf"/>
</dbReference>
<dbReference type="Gene3D" id="3.30.465.10">
    <property type="match status" value="1"/>
</dbReference>
<accession>A0ABR3BXV6</accession>
<evidence type="ECO:0000256" key="3">
    <source>
        <dbReference type="ARBA" id="ARBA00022827"/>
    </source>
</evidence>
<name>A0ABR3BXV6_9PEZI</name>
<dbReference type="InterPro" id="IPR016166">
    <property type="entry name" value="FAD-bd_PCMH"/>
</dbReference>
<dbReference type="Pfam" id="PF01565">
    <property type="entry name" value="FAD_binding_4"/>
    <property type="match status" value="1"/>
</dbReference>
<dbReference type="Gene3D" id="3.40.50.150">
    <property type="entry name" value="Vaccinia Virus protein VP39"/>
    <property type="match status" value="1"/>
</dbReference>
<dbReference type="SUPFAM" id="SSF53335">
    <property type="entry name" value="S-adenosyl-L-methionine-dependent methyltransferases"/>
    <property type="match status" value="1"/>
</dbReference>
<dbReference type="Gene3D" id="3.40.50.2020">
    <property type="match status" value="1"/>
</dbReference>
<dbReference type="InterPro" id="IPR006094">
    <property type="entry name" value="Oxid_FAD_bind_N"/>
</dbReference>
<evidence type="ECO:0000313" key="7">
    <source>
        <dbReference type="EMBL" id="KAL0253213.1"/>
    </source>
</evidence>
<dbReference type="RefSeq" id="XP_066627857.1">
    <property type="nucleotide sequence ID" value="XM_066781574.1"/>
</dbReference>
<dbReference type="GeneID" id="92014270"/>
<proteinExistence type="inferred from homology"/>
<dbReference type="InterPro" id="IPR029057">
    <property type="entry name" value="PRTase-like"/>
</dbReference>
<comment type="caution">
    <text evidence="7">The sequence shown here is derived from an EMBL/GenBank/DDBJ whole genome shotgun (WGS) entry which is preliminary data.</text>
</comment>
<dbReference type="InterPro" id="IPR050416">
    <property type="entry name" value="FAD-linked_Oxidoreductase"/>
</dbReference>
<comment type="similarity">
    <text evidence="1">Belongs to the oxygen-dependent FAD-linked oxidoreductase family.</text>
</comment>
<reference evidence="7 8" key="1">
    <citation type="submission" date="2024-02" db="EMBL/GenBank/DDBJ databases">
        <title>De novo assembly and annotation of 12 fungi associated with fruit tree decline syndrome in Ontario, Canada.</title>
        <authorList>
            <person name="Sulman M."/>
            <person name="Ellouze W."/>
            <person name="Ilyukhin E."/>
        </authorList>
    </citation>
    <scope>NUCLEOTIDE SEQUENCE [LARGE SCALE GENOMIC DNA]</scope>
    <source>
        <strain evidence="7 8">FDS-637</strain>
    </source>
</reference>
<dbReference type="SUPFAM" id="SSF53271">
    <property type="entry name" value="PRTase-like"/>
    <property type="match status" value="1"/>
</dbReference>
<evidence type="ECO:0000256" key="5">
    <source>
        <dbReference type="SAM" id="MobiDB-lite"/>
    </source>
</evidence>
<gene>
    <name evidence="7" type="ORF">SLS55_010185</name>
</gene>
<dbReference type="Gene3D" id="3.40.462.20">
    <property type="match status" value="1"/>
</dbReference>
<feature type="region of interest" description="Disordered" evidence="5">
    <location>
        <begin position="925"/>
        <end position="945"/>
    </location>
</feature>
<evidence type="ECO:0000256" key="1">
    <source>
        <dbReference type="ARBA" id="ARBA00005466"/>
    </source>
</evidence>
<dbReference type="InterPro" id="IPR027417">
    <property type="entry name" value="P-loop_NTPase"/>
</dbReference>